<dbReference type="GO" id="GO:0097163">
    <property type="term" value="F:sulfur carrier activity"/>
    <property type="evidence" value="ECO:0007669"/>
    <property type="project" value="TreeGrafter"/>
</dbReference>
<organism evidence="5 6">
    <name type="scientific">Thiothrix caldifontis</name>
    <dbReference type="NCBI Taxonomy" id="525918"/>
    <lineage>
        <taxon>Bacteria</taxon>
        <taxon>Pseudomonadati</taxon>
        <taxon>Pseudomonadota</taxon>
        <taxon>Gammaproteobacteria</taxon>
        <taxon>Thiotrichales</taxon>
        <taxon>Thiotrichaceae</taxon>
        <taxon>Thiothrix</taxon>
    </lineage>
</organism>
<dbReference type="Pfam" id="PF04358">
    <property type="entry name" value="DsrC"/>
    <property type="match status" value="1"/>
</dbReference>
<evidence type="ECO:0000256" key="1">
    <source>
        <dbReference type="ARBA" id="ARBA00004496"/>
    </source>
</evidence>
<keyword evidence="6" id="KW-1185">Reference proteome</keyword>
<evidence type="ECO:0000256" key="4">
    <source>
        <dbReference type="SAM" id="MobiDB-lite"/>
    </source>
</evidence>
<evidence type="ECO:0000256" key="3">
    <source>
        <dbReference type="ARBA" id="ARBA00022490"/>
    </source>
</evidence>
<dbReference type="Gene3D" id="1.10.10.370">
    <property type="entry name" value="DsrC-like protein, C-terminal domain"/>
    <property type="match status" value="1"/>
</dbReference>
<dbReference type="Gene3D" id="3.30.1420.10">
    <property type="match status" value="1"/>
</dbReference>
<evidence type="ECO:0000313" key="5">
    <source>
        <dbReference type="EMBL" id="SEB08649.1"/>
    </source>
</evidence>
<keyword evidence="3" id="KW-0963">Cytoplasm</keyword>
<dbReference type="InterPro" id="IPR025526">
    <property type="entry name" value="DsrC-like_dom_sf"/>
</dbReference>
<dbReference type="STRING" id="525918.SAMN05660964_03478"/>
<dbReference type="PANTHER" id="PTHR37010:SF1">
    <property type="entry name" value="SULFURTRANSFERASE TUSE"/>
    <property type="match status" value="1"/>
</dbReference>
<dbReference type="Proteomes" id="UP000199397">
    <property type="component" value="Unassembled WGS sequence"/>
</dbReference>
<accession>A0A1H4GGD0</accession>
<dbReference type="AlphaFoldDB" id="A0A1H4GGD0"/>
<reference evidence="5 6" key="1">
    <citation type="submission" date="2016-10" db="EMBL/GenBank/DDBJ databases">
        <authorList>
            <person name="de Groot N.N."/>
        </authorList>
    </citation>
    <scope>NUCLEOTIDE SEQUENCE [LARGE SCALE GENOMIC DNA]</scope>
    <source>
        <strain evidence="5 6">DSM 21228</strain>
    </source>
</reference>
<dbReference type="InterPro" id="IPR007453">
    <property type="entry name" value="DsrC/TusE"/>
</dbReference>
<name>A0A1H4GGD0_9GAMM</name>
<dbReference type="EMBL" id="FNQP01000033">
    <property type="protein sequence ID" value="SEB08649.1"/>
    <property type="molecule type" value="Genomic_DNA"/>
</dbReference>
<dbReference type="InterPro" id="IPR043163">
    <property type="entry name" value="DsrC-like_N"/>
</dbReference>
<comment type="subcellular location">
    <subcellularLocation>
        <location evidence="1">Cytoplasm</location>
    </subcellularLocation>
</comment>
<dbReference type="NCBIfam" id="TIGR03342">
    <property type="entry name" value="dsrC_tusE_dsvC"/>
    <property type="match status" value="1"/>
</dbReference>
<dbReference type="GO" id="GO:0002143">
    <property type="term" value="P:tRNA wobble position uridine thiolation"/>
    <property type="evidence" value="ECO:0007669"/>
    <property type="project" value="TreeGrafter"/>
</dbReference>
<dbReference type="RefSeq" id="WP_175518036.1">
    <property type="nucleotide sequence ID" value="NZ_FNQP01000033.1"/>
</dbReference>
<dbReference type="PANTHER" id="PTHR37010">
    <property type="entry name" value="SULFURTRANSFERASE TUSE"/>
    <property type="match status" value="1"/>
</dbReference>
<protein>
    <submittedName>
        <fullName evidence="5">tRNA 2-thiouridine synthesizing protein E</fullName>
    </submittedName>
</protein>
<evidence type="ECO:0000313" key="6">
    <source>
        <dbReference type="Proteomes" id="UP000199397"/>
    </source>
</evidence>
<comment type="similarity">
    <text evidence="2">Belongs to the DsrC/TusE family.</text>
</comment>
<dbReference type="GO" id="GO:0005737">
    <property type="term" value="C:cytoplasm"/>
    <property type="evidence" value="ECO:0007669"/>
    <property type="project" value="UniProtKB-SubCell"/>
</dbReference>
<dbReference type="SUPFAM" id="SSF69721">
    <property type="entry name" value="DsrC, the gamma subunit of dissimilatory sulfite reductase"/>
    <property type="match status" value="1"/>
</dbReference>
<evidence type="ECO:0000256" key="2">
    <source>
        <dbReference type="ARBA" id="ARBA00005718"/>
    </source>
</evidence>
<dbReference type="PIRSF" id="PIRSF006223">
    <property type="entry name" value="DsrC_TusE"/>
    <property type="match status" value="1"/>
</dbReference>
<gene>
    <name evidence="5" type="ORF">SAMN05660964_03478</name>
</gene>
<proteinExistence type="inferred from homology"/>
<dbReference type="InterPro" id="IPR042072">
    <property type="entry name" value="DsrC-like_C"/>
</dbReference>
<feature type="region of interest" description="Disordered" evidence="4">
    <location>
        <begin position="110"/>
        <end position="130"/>
    </location>
</feature>
<sequence>MAIQQYDDNLQTNPYAIYTLALEVDGKQILTDQEGYIQNMDDWSEGFVEALAAREGLVLTDEHWEIIEFLRNYHQEHGVQAPVRDMLKHFKQAWGEEFATNHYLHEIFPKGGPQKQGNRLAGIRRTKGEH</sequence>